<dbReference type="SUPFAM" id="SSF55961">
    <property type="entry name" value="Bet v1-like"/>
    <property type="match status" value="1"/>
</dbReference>
<gene>
    <name evidence="2" type="ORF">FHS87_001274</name>
</gene>
<dbReference type="RefSeq" id="WP_184515026.1">
    <property type="nucleotide sequence ID" value="NZ_JACIJD010000004.1"/>
</dbReference>
<organism evidence="2 3">
    <name type="scientific">Muricoccus pecuniae</name>
    <dbReference type="NCBI Taxonomy" id="693023"/>
    <lineage>
        <taxon>Bacteria</taxon>
        <taxon>Pseudomonadati</taxon>
        <taxon>Pseudomonadota</taxon>
        <taxon>Alphaproteobacteria</taxon>
        <taxon>Acetobacterales</taxon>
        <taxon>Roseomonadaceae</taxon>
        <taxon>Muricoccus</taxon>
    </lineage>
</organism>
<protein>
    <recommendedName>
        <fullName evidence="4">Polyketide cyclase / dehydrase and lipid transport</fullName>
    </recommendedName>
</protein>
<evidence type="ECO:0000313" key="3">
    <source>
        <dbReference type="Proteomes" id="UP000580654"/>
    </source>
</evidence>
<accession>A0A840XWU4</accession>
<comment type="caution">
    <text evidence="2">The sequence shown here is derived from an EMBL/GenBank/DDBJ whole genome shotgun (WGS) entry which is preliminary data.</text>
</comment>
<dbReference type="EMBL" id="JACIJD010000004">
    <property type="protein sequence ID" value="MBB5693248.1"/>
    <property type="molecule type" value="Genomic_DNA"/>
</dbReference>
<proteinExistence type="predicted"/>
<name>A0A840XWU4_9PROT</name>
<evidence type="ECO:0000313" key="2">
    <source>
        <dbReference type="EMBL" id="MBB5693248.1"/>
    </source>
</evidence>
<reference evidence="2 3" key="1">
    <citation type="submission" date="2020-08" db="EMBL/GenBank/DDBJ databases">
        <title>Genomic Encyclopedia of Type Strains, Phase IV (KMG-IV): sequencing the most valuable type-strain genomes for metagenomic binning, comparative biology and taxonomic classification.</title>
        <authorList>
            <person name="Goeker M."/>
        </authorList>
    </citation>
    <scope>NUCLEOTIDE SEQUENCE [LARGE SCALE GENOMIC DNA]</scope>
    <source>
        <strain evidence="2 3">DSM 25622</strain>
    </source>
</reference>
<keyword evidence="3" id="KW-1185">Reference proteome</keyword>
<evidence type="ECO:0000256" key="1">
    <source>
        <dbReference type="SAM" id="MobiDB-lite"/>
    </source>
</evidence>
<dbReference type="Proteomes" id="UP000580654">
    <property type="component" value="Unassembled WGS sequence"/>
</dbReference>
<dbReference type="AlphaFoldDB" id="A0A840XWU4"/>
<feature type="compositionally biased region" description="Acidic residues" evidence="1">
    <location>
        <begin position="131"/>
        <end position="143"/>
    </location>
</feature>
<evidence type="ECO:0008006" key="4">
    <source>
        <dbReference type="Google" id="ProtNLM"/>
    </source>
</evidence>
<sequence>MHAKITVHASPERLFAWLSEPGNARHWFAHLRHAVEGLPDPGLKPDEDAMTIRWSTAPAGEMVVSGRGAVADLSLTFTEGDHEPEPPAEEMSPDDAPTNAGNALRSIKSHVEAAEGGDPDLHTPGIVSREDAEEAEREIEADPENSGTPLR</sequence>
<feature type="region of interest" description="Disordered" evidence="1">
    <location>
        <begin position="78"/>
        <end position="151"/>
    </location>
</feature>